<dbReference type="RefSeq" id="WP_208176860.1">
    <property type="nucleotide sequence ID" value="NZ_JAGETZ010000010.1"/>
</dbReference>
<dbReference type="Pfam" id="PF22666">
    <property type="entry name" value="Glyco_hydro_2_N2"/>
    <property type="match status" value="1"/>
</dbReference>
<keyword evidence="3" id="KW-0326">Glycosidase</keyword>
<reference evidence="9 10" key="1">
    <citation type="submission" date="2021-03" db="EMBL/GenBank/DDBJ databases">
        <authorList>
            <person name="Kim M.K."/>
        </authorList>
    </citation>
    <scope>NUCLEOTIDE SEQUENCE [LARGE SCALE GENOMIC DNA]</scope>
    <source>
        <strain evidence="9 10">BT442</strain>
    </source>
</reference>
<dbReference type="PANTHER" id="PTHR43536">
    <property type="entry name" value="MANNOSYLGLYCOPROTEIN ENDO-BETA-MANNOSIDASE"/>
    <property type="match status" value="1"/>
</dbReference>
<comment type="caution">
    <text evidence="9">The sequence shown here is derived from an EMBL/GenBank/DDBJ whole genome shotgun (WGS) entry which is preliminary data.</text>
</comment>
<dbReference type="InterPro" id="IPR013783">
    <property type="entry name" value="Ig-like_fold"/>
</dbReference>
<dbReference type="Gene3D" id="2.60.40.10">
    <property type="entry name" value="Immunoglobulins"/>
    <property type="match status" value="3"/>
</dbReference>
<dbReference type="Pfam" id="PF18368">
    <property type="entry name" value="Ig_GlcNase"/>
    <property type="match status" value="1"/>
</dbReference>
<evidence type="ECO:0008006" key="11">
    <source>
        <dbReference type="Google" id="ProtNLM"/>
    </source>
</evidence>
<dbReference type="Pfam" id="PF02836">
    <property type="entry name" value="Glyco_hydro_2_C"/>
    <property type="match status" value="1"/>
</dbReference>
<protein>
    <recommendedName>
        <fullName evidence="11">Exo-1,4-beta-D-glucosaminidase</fullName>
    </recommendedName>
</protein>
<keyword evidence="10" id="KW-1185">Reference proteome</keyword>
<proteinExistence type="inferred from homology"/>
<evidence type="ECO:0000259" key="7">
    <source>
        <dbReference type="Pfam" id="PF18368"/>
    </source>
</evidence>
<evidence type="ECO:0000256" key="3">
    <source>
        <dbReference type="ARBA" id="ARBA00023295"/>
    </source>
</evidence>
<comment type="similarity">
    <text evidence="1">Belongs to the glycosyl hydrolase 2 family.</text>
</comment>
<evidence type="ECO:0000259" key="6">
    <source>
        <dbReference type="Pfam" id="PF02836"/>
    </source>
</evidence>
<evidence type="ECO:0000256" key="4">
    <source>
        <dbReference type="SAM" id="MobiDB-lite"/>
    </source>
</evidence>
<evidence type="ECO:0000259" key="8">
    <source>
        <dbReference type="Pfam" id="PF22666"/>
    </source>
</evidence>
<feature type="region of interest" description="Disordered" evidence="4">
    <location>
        <begin position="233"/>
        <end position="257"/>
    </location>
</feature>
<sequence>MMGWTGKWMDFINDSKLAVVGRRLRLGWLLVAIGAGLCQQPAAHGQQPKLNYGLAKPQDSALLPQAKAAYLPPTRRPKVLPRTVLAPAPDGRLRLTQGWEMAAANDVPAAGAAISQPGFRSATWYNATVPGTVLTTLIDQGVYPDPYIGLNNLRIPDTLARQPWWYRVAFRVPAEKRGQSAWLTFAGINYQAEVWLNGQRLGTIKGAFRRGEFEVSRWLKAADENVLAVRILPPPHPGIPHEESARTGQGPNGGALAGDGPTFMASEGWDWMPGIRDRNSGIWQDVQLHFSGPVTLRDPQVITDLPLPDTTRATVAVRATLHNTSRQPQSVLVTGQLEGQTFRQTVTVPALSDKLVRFDPASFAPLRLNRPRLWWPNGYGRPSLYTMQLRVVAAGGKPSDRHTVRFGVRELTYEMTVDTPAGEGQRVKFNPLRAPAGKLLFDNVNRREVVPEVAVSRLRTGADQAAFTPVAEPAAAPYLVLKVNGQRIFCRGGNWGMDDARKRVSRARLEPYFKLHQQAHLNMIRNWTGESTEEDFFQLADEYGMLVWNDFWLSTQGFNIEATDNKLFMDNATDVVRRYRNHPSIAIWCPRNEGYAPAGLEDLLARLIATEDGTRYYQPNSRNLNLRTSGPWNYFSDPAEYARRLAQGFTTEIGTFSVPEARTIRQFIPAADQWPISDTWYYHDLHAEHEQQKYLGDVTHLYGVPTGLEDFARKVQFLNYDHHRAMFEAWNSRLWRNTSGVLLWMSHPAWPSMIWQLYSWDYATHAAYFGAQKACEPLHVQWNLDDHQVMVINTTLRPLGGGQVTCSLYDVAGQRLTTESRAVQAPANQATAVFTPQLPATLPGVYLLRLVLTDAAGNMLSSNDYWQKTAATPDFQAFNALPAVTLTPKLLRQDAAKRQLIYELTNPTATPAVTVRLTLLGSQSSPVLPAYFSDGYFTLLPGERKTIEVQYPASAAGPTLQLLAEAYNCR</sequence>
<evidence type="ECO:0000259" key="5">
    <source>
        <dbReference type="Pfam" id="PF00703"/>
    </source>
</evidence>
<keyword evidence="2" id="KW-0378">Hydrolase</keyword>
<feature type="domain" description="Beta-mannosidase-like galactose-binding" evidence="8">
    <location>
        <begin position="121"/>
        <end position="284"/>
    </location>
</feature>
<dbReference type="InterPro" id="IPR017853">
    <property type="entry name" value="GH"/>
</dbReference>
<gene>
    <name evidence="9" type="ORF">J4E00_19025</name>
</gene>
<dbReference type="SUPFAM" id="SSF49785">
    <property type="entry name" value="Galactose-binding domain-like"/>
    <property type="match status" value="1"/>
</dbReference>
<dbReference type="InterPro" id="IPR054593">
    <property type="entry name" value="Beta-mannosidase-like_N2"/>
</dbReference>
<evidence type="ECO:0000313" key="9">
    <source>
        <dbReference type="EMBL" id="MBO2011163.1"/>
    </source>
</evidence>
<evidence type="ECO:0000256" key="2">
    <source>
        <dbReference type="ARBA" id="ARBA00022801"/>
    </source>
</evidence>
<feature type="domain" description="Exo-beta-D-glucosaminidase Ig-fold" evidence="7">
    <location>
        <begin position="866"/>
        <end position="962"/>
    </location>
</feature>
<dbReference type="Proteomes" id="UP000664369">
    <property type="component" value="Unassembled WGS sequence"/>
</dbReference>
<evidence type="ECO:0000313" key="10">
    <source>
        <dbReference type="Proteomes" id="UP000664369"/>
    </source>
</evidence>
<dbReference type="InterPro" id="IPR043534">
    <property type="entry name" value="EBDG/EBM"/>
</dbReference>
<evidence type="ECO:0000256" key="1">
    <source>
        <dbReference type="ARBA" id="ARBA00007401"/>
    </source>
</evidence>
<dbReference type="Pfam" id="PF00703">
    <property type="entry name" value="Glyco_hydro_2"/>
    <property type="match status" value="1"/>
</dbReference>
<dbReference type="SUPFAM" id="SSF51445">
    <property type="entry name" value="(Trans)glycosidases"/>
    <property type="match status" value="1"/>
</dbReference>
<dbReference type="Gene3D" id="2.60.120.260">
    <property type="entry name" value="Galactose-binding domain-like"/>
    <property type="match status" value="1"/>
</dbReference>
<dbReference type="InterPro" id="IPR006102">
    <property type="entry name" value="Ig-like_GH2"/>
</dbReference>
<dbReference type="PANTHER" id="PTHR43536:SF1">
    <property type="entry name" value="MANNOSYLGLYCOPROTEIN ENDO-BETA-MANNOSIDASE"/>
    <property type="match status" value="1"/>
</dbReference>
<name>A0ABS3QJH1_9BACT</name>
<dbReference type="EMBL" id="JAGETZ010000010">
    <property type="protein sequence ID" value="MBO2011163.1"/>
    <property type="molecule type" value="Genomic_DNA"/>
</dbReference>
<accession>A0ABS3QJH1</accession>
<dbReference type="InterPro" id="IPR036156">
    <property type="entry name" value="Beta-gal/glucu_dom_sf"/>
</dbReference>
<dbReference type="InterPro" id="IPR008979">
    <property type="entry name" value="Galactose-bd-like_sf"/>
</dbReference>
<feature type="domain" description="Glycoside hydrolase family 2 immunoglobulin-like beta-sandwich" evidence="5">
    <location>
        <begin position="296"/>
        <end position="409"/>
    </location>
</feature>
<dbReference type="InterPro" id="IPR041351">
    <property type="entry name" value="Ig_GlcNase"/>
</dbReference>
<organism evidence="9 10">
    <name type="scientific">Hymenobacter negativus</name>
    <dbReference type="NCBI Taxonomy" id="2795026"/>
    <lineage>
        <taxon>Bacteria</taxon>
        <taxon>Pseudomonadati</taxon>
        <taxon>Bacteroidota</taxon>
        <taxon>Cytophagia</taxon>
        <taxon>Cytophagales</taxon>
        <taxon>Hymenobacteraceae</taxon>
        <taxon>Hymenobacter</taxon>
    </lineage>
</organism>
<dbReference type="SUPFAM" id="SSF49303">
    <property type="entry name" value="beta-Galactosidase/glucuronidase domain"/>
    <property type="match status" value="3"/>
</dbReference>
<dbReference type="InterPro" id="IPR006103">
    <property type="entry name" value="Glyco_hydro_2_cat"/>
</dbReference>
<feature type="domain" description="Glycoside hydrolase family 2 catalytic" evidence="6">
    <location>
        <begin position="481"/>
        <end position="616"/>
    </location>
</feature>
<dbReference type="Gene3D" id="3.20.20.80">
    <property type="entry name" value="Glycosidases"/>
    <property type="match status" value="1"/>
</dbReference>